<evidence type="ECO:0000313" key="6">
    <source>
        <dbReference type="Proteomes" id="UP000321947"/>
    </source>
</evidence>
<dbReference type="EMBL" id="SSTD01007940">
    <property type="protein sequence ID" value="TYK17775.1"/>
    <property type="molecule type" value="Genomic_DNA"/>
</dbReference>
<evidence type="ECO:0000313" key="5">
    <source>
        <dbReference type="Proteomes" id="UP000321393"/>
    </source>
</evidence>
<sequence length="615" mass="68106">MAGGSNTNKSSQKPSSSAAPSHRKSRWESSSNNPPSDPKSDSKSSKPHHPSSKSGISPNSTHPKPLNPTPASAPLPSPGVPLPFPDPSALGPPPPPSYGFHMLERRTIVLADGSVRSYFALPLDYHEFTPPARSMDLAARFLPMGSAGSGHEYGGFDHRFPPGGPMSPDELRGAREEQFGRARPQDHWNSRGTDERGGPADSSMKRKFNDDNEKDRKDEKDDLSRRQQQLLHNGNANGFLTGSGERRGDFLAGTSDLYGRTEDTRFSKYMRVGGSYENEGLRLGSGKNVAPKYLEVDQSALRKAFLHFVKTINENANQKKNYLEDGKHGRLQCLACARFDAIGFFVPFLFVLPYFYFLLRDNTSFFCIWDNLRRMLLVNTLHCLFALVCCDSEGSKCVKYMFLDSVSFPIKIFFSATAAAVSFSTAGYSIFINGSSKGRIQASRGLRQRDLLSLLLFLVMVDVMSKLVSRGVEGEIIDPFLVGSGVNPRPITFWDTTLDNVRKRLASWRKSFFPKLGVNEGKGSHLVNWEVVGNLETTEVCLSPDFDWRVTLGLRGGKFAFGVSNRLRAEGFYYVERTGSIALELGVHDYVGVMERGITVLIGLERDPTGLFGPW</sequence>
<dbReference type="STRING" id="1194695.A0A5D3D242"/>
<proteinExistence type="predicted"/>
<feature type="transmembrane region" description="Helical" evidence="2">
    <location>
        <begin position="408"/>
        <end position="431"/>
    </location>
</feature>
<evidence type="ECO:0000256" key="1">
    <source>
        <dbReference type="SAM" id="MobiDB-lite"/>
    </source>
</evidence>
<evidence type="ECO:0000313" key="3">
    <source>
        <dbReference type="EMBL" id="KAA0040794.1"/>
    </source>
</evidence>
<dbReference type="PANTHER" id="PTHR46619:SF3">
    <property type="entry name" value="RNA RECOGNITION MOTIF XS DOMAIN PROTEIN"/>
    <property type="match status" value="1"/>
</dbReference>
<evidence type="ECO:0000256" key="2">
    <source>
        <dbReference type="SAM" id="Phobius"/>
    </source>
</evidence>
<dbReference type="OrthoDB" id="1915348at2759"/>
<feature type="region of interest" description="Disordered" evidence="1">
    <location>
        <begin position="153"/>
        <end position="225"/>
    </location>
</feature>
<dbReference type="AlphaFoldDB" id="A0A5D3D242"/>
<dbReference type="PANTHER" id="PTHR46619">
    <property type="entry name" value="RNA RECOGNITION MOTIF XS DOMAIN PROTEIN-RELATED"/>
    <property type="match status" value="1"/>
</dbReference>
<feature type="compositionally biased region" description="Low complexity" evidence="1">
    <location>
        <begin position="1"/>
        <end position="20"/>
    </location>
</feature>
<accession>A0A5D3D242</accession>
<keyword evidence="2" id="KW-0812">Transmembrane</keyword>
<protein>
    <submittedName>
        <fullName evidence="4">Translation initiation factor IF-2 isoform X2</fullName>
    </submittedName>
</protein>
<evidence type="ECO:0000313" key="4">
    <source>
        <dbReference type="EMBL" id="TYK17775.1"/>
    </source>
</evidence>
<keyword evidence="2" id="KW-1133">Transmembrane helix</keyword>
<reference evidence="5 6" key="1">
    <citation type="submission" date="2019-08" db="EMBL/GenBank/DDBJ databases">
        <title>Draft genome sequences of two oriental melons (Cucumis melo L. var makuwa).</title>
        <authorList>
            <person name="Kwon S.-Y."/>
        </authorList>
    </citation>
    <scope>NUCLEOTIDE SEQUENCE [LARGE SCALE GENOMIC DNA]</scope>
    <source>
        <strain evidence="6">cv. Chang Bougi</strain>
        <strain evidence="5">cv. SW 3</strain>
        <tissue evidence="4">Leaf</tissue>
    </source>
</reference>
<feature type="compositionally biased region" description="Basic and acidic residues" evidence="1">
    <location>
        <begin position="169"/>
        <end position="225"/>
    </location>
</feature>
<keyword evidence="2" id="KW-0472">Membrane</keyword>
<feature type="transmembrane region" description="Helical" evidence="2">
    <location>
        <begin position="341"/>
        <end position="359"/>
    </location>
</feature>
<name>A0A5D3D242_CUCMM</name>
<dbReference type="EMBL" id="SSTE01017061">
    <property type="protein sequence ID" value="KAA0040794.1"/>
    <property type="molecule type" value="Genomic_DNA"/>
</dbReference>
<dbReference type="Proteomes" id="UP000321393">
    <property type="component" value="Unassembled WGS sequence"/>
</dbReference>
<comment type="caution">
    <text evidence="4">The sequence shown here is derived from an EMBL/GenBank/DDBJ whole genome shotgun (WGS) entry which is preliminary data.</text>
</comment>
<keyword evidence="4" id="KW-0396">Initiation factor</keyword>
<dbReference type="GO" id="GO:0003743">
    <property type="term" value="F:translation initiation factor activity"/>
    <property type="evidence" value="ECO:0007669"/>
    <property type="project" value="UniProtKB-KW"/>
</dbReference>
<organism evidence="4 6">
    <name type="scientific">Cucumis melo var. makuwa</name>
    <name type="common">Oriental melon</name>
    <dbReference type="NCBI Taxonomy" id="1194695"/>
    <lineage>
        <taxon>Eukaryota</taxon>
        <taxon>Viridiplantae</taxon>
        <taxon>Streptophyta</taxon>
        <taxon>Embryophyta</taxon>
        <taxon>Tracheophyta</taxon>
        <taxon>Spermatophyta</taxon>
        <taxon>Magnoliopsida</taxon>
        <taxon>eudicotyledons</taxon>
        <taxon>Gunneridae</taxon>
        <taxon>Pentapetalae</taxon>
        <taxon>rosids</taxon>
        <taxon>fabids</taxon>
        <taxon>Cucurbitales</taxon>
        <taxon>Cucurbitaceae</taxon>
        <taxon>Benincaseae</taxon>
        <taxon>Cucumis</taxon>
    </lineage>
</organism>
<keyword evidence="4" id="KW-0648">Protein biosynthesis</keyword>
<gene>
    <name evidence="4" type="ORF">E5676_scaffold306G00170</name>
    <name evidence="3" type="ORF">E6C27_scaffold333G00090</name>
</gene>
<feature type="compositionally biased region" description="Pro residues" evidence="1">
    <location>
        <begin position="65"/>
        <end position="97"/>
    </location>
</feature>
<dbReference type="Proteomes" id="UP000321947">
    <property type="component" value="Unassembled WGS sequence"/>
</dbReference>
<feature type="region of interest" description="Disordered" evidence="1">
    <location>
        <begin position="1"/>
        <end position="99"/>
    </location>
</feature>